<keyword evidence="5" id="KW-0472">Membrane</keyword>
<comment type="caution">
    <text evidence="6">The sequence shown here is derived from an EMBL/GenBank/DDBJ whole genome shotgun (WGS) entry which is preliminary data.</text>
</comment>
<dbReference type="Proteomes" id="UP001266305">
    <property type="component" value="Unassembled WGS sequence"/>
</dbReference>
<protein>
    <submittedName>
        <fullName evidence="6">Fer-1-like protein 4</fullName>
    </submittedName>
</protein>
<sequence length="263" mass="29424">MIDPAVASQPISFEISIGVWPSRTPECHGFEGLLSESGALEGAVDFHAGRLEEQLGQGSRAGEGTGVMVEAQPLLGARAEEEKEEEELCTPAQRPEPMDGSRPYFCLPLSHHKPCVHVWSRWEDHTWRLQNSNCVHKVAERLDQGLQEVERLQRRPGPGACAQLKQVLEELVAGSRQFCHGAERRVMTWPNALDRCRGKLLVHSLNLLAKHGQRLLRGLRQGNMQKKVALAKKLLAKLRFLAQEEQKLTVREGKWLVHHAVAA</sequence>
<keyword evidence="4" id="KW-1133">Transmembrane helix</keyword>
<dbReference type="EMBL" id="JASSZA010000005">
    <property type="protein sequence ID" value="KAK2109900.1"/>
    <property type="molecule type" value="Genomic_DNA"/>
</dbReference>
<evidence type="ECO:0000256" key="4">
    <source>
        <dbReference type="ARBA" id="ARBA00022989"/>
    </source>
</evidence>
<keyword evidence="7" id="KW-1185">Reference proteome</keyword>
<reference evidence="6 7" key="1">
    <citation type="submission" date="2023-05" db="EMBL/GenBank/DDBJ databases">
        <title>B98-5 Cell Line De Novo Hybrid Assembly: An Optical Mapping Approach.</title>
        <authorList>
            <person name="Kananen K."/>
            <person name="Auerbach J.A."/>
            <person name="Kautto E."/>
            <person name="Blachly J.S."/>
        </authorList>
    </citation>
    <scope>NUCLEOTIDE SEQUENCE [LARGE SCALE GENOMIC DNA]</scope>
    <source>
        <strain evidence="6">B95-8</strain>
        <tissue evidence="6">Cell line</tissue>
    </source>
</reference>
<keyword evidence="2" id="KW-0812">Transmembrane</keyword>
<dbReference type="PANTHER" id="PTHR12546:SF36">
    <property type="entry name" value="FER-1-LIKE PROTEIN 4"/>
    <property type="match status" value="1"/>
</dbReference>
<accession>A0ABQ9VL58</accession>
<dbReference type="InterPro" id="IPR037721">
    <property type="entry name" value="Ferlin"/>
</dbReference>
<evidence type="ECO:0000256" key="2">
    <source>
        <dbReference type="ARBA" id="ARBA00022692"/>
    </source>
</evidence>
<evidence type="ECO:0000256" key="3">
    <source>
        <dbReference type="ARBA" id="ARBA00022737"/>
    </source>
</evidence>
<gene>
    <name evidence="6" type="primary">FER1L4_3</name>
    <name evidence="6" type="ORF">P7K49_009646</name>
</gene>
<comment type="subcellular location">
    <subcellularLocation>
        <location evidence="1">Membrane</location>
    </subcellularLocation>
</comment>
<proteinExistence type="predicted"/>
<dbReference type="PANTHER" id="PTHR12546">
    <property type="entry name" value="FER-1-LIKE"/>
    <property type="match status" value="1"/>
</dbReference>
<keyword evidence="3" id="KW-0677">Repeat</keyword>
<organism evidence="6 7">
    <name type="scientific">Saguinus oedipus</name>
    <name type="common">Cotton-top tamarin</name>
    <name type="synonym">Oedipomidas oedipus</name>
    <dbReference type="NCBI Taxonomy" id="9490"/>
    <lineage>
        <taxon>Eukaryota</taxon>
        <taxon>Metazoa</taxon>
        <taxon>Chordata</taxon>
        <taxon>Craniata</taxon>
        <taxon>Vertebrata</taxon>
        <taxon>Euteleostomi</taxon>
        <taxon>Mammalia</taxon>
        <taxon>Eutheria</taxon>
        <taxon>Euarchontoglires</taxon>
        <taxon>Primates</taxon>
        <taxon>Haplorrhini</taxon>
        <taxon>Platyrrhini</taxon>
        <taxon>Cebidae</taxon>
        <taxon>Callitrichinae</taxon>
        <taxon>Saguinus</taxon>
    </lineage>
</organism>
<evidence type="ECO:0000313" key="7">
    <source>
        <dbReference type="Proteomes" id="UP001266305"/>
    </source>
</evidence>
<evidence type="ECO:0000256" key="1">
    <source>
        <dbReference type="ARBA" id="ARBA00004370"/>
    </source>
</evidence>
<evidence type="ECO:0000256" key="5">
    <source>
        <dbReference type="ARBA" id="ARBA00023136"/>
    </source>
</evidence>
<name>A0ABQ9VL58_SAGOE</name>
<evidence type="ECO:0000313" key="6">
    <source>
        <dbReference type="EMBL" id="KAK2109900.1"/>
    </source>
</evidence>